<evidence type="ECO:0000313" key="4">
    <source>
        <dbReference type="Proteomes" id="UP001610444"/>
    </source>
</evidence>
<feature type="compositionally biased region" description="Polar residues" evidence="1">
    <location>
        <begin position="254"/>
        <end position="264"/>
    </location>
</feature>
<protein>
    <submittedName>
        <fullName evidence="3">Uncharacterized protein</fullName>
    </submittedName>
</protein>
<keyword evidence="4" id="KW-1185">Reference proteome</keyword>
<accession>A0ABR4JQK4</accession>
<reference evidence="3 4" key="1">
    <citation type="submission" date="2024-07" db="EMBL/GenBank/DDBJ databases">
        <title>Section-level genome sequencing and comparative genomics of Aspergillus sections Usti and Cavernicolus.</title>
        <authorList>
            <consortium name="Lawrence Berkeley National Laboratory"/>
            <person name="Nybo J.L."/>
            <person name="Vesth T.C."/>
            <person name="Theobald S."/>
            <person name="Frisvad J.C."/>
            <person name="Larsen T.O."/>
            <person name="Kjaerboelling I."/>
            <person name="Rothschild-Mancinelli K."/>
            <person name="Lyhne E.K."/>
            <person name="Kogle M.E."/>
            <person name="Barry K."/>
            <person name="Clum A."/>
            <person name="Na H."/>
            <person name="Ledsgaard L."/>
            <person name="Lin J."/>
            <person name="Lipzen A."/>
            <person name="Kuo A."/>
            <person name="Riley R."/>
            <person name="Mondo S."/>
            <person name="LaButti K."/>
            <person name="Haridas S."/>
            <person name="Pangalinan J."/>
            <person name="Salamov A.A."/>
            <person name="Simmons B.A."/>
            <person name="Magnuson J.K."/>
            <person name="Chen J."/>
            <person name="Drula E."/>
            <person name="Henrissat B."/>
            <person name="Wiebenga A."/>
            <person name="Lubbers R.J."/>
            <person name="Gomes A.C."/>
            <person name="Macurrencykelacurrency M.R."/>
            <person name="Stajich J."/>
            <person name="Grigoriev I.V."/>
            <person name="Mortensen U.H."/>
            <person name="De vries R.P."/>
            <person name="Baker S.E."/>
            <person name="Andersen M.R."/>
        </authorList>
    </citation>
    <scope>NUCLEOTIDE SEQUENCE [LARGE SCALE GENOMIC DNA]</scope>
    <source>
        <strain evidence="3 4">CBS 756.74</strain>
    </source>
</reference>
<evidence type="ECO:0000256" key="1">
    <source>
        <dbReference type="SAM" id="MobiDB-lite"/>
    </source>
</evidence>
<evidence type="ECO:0000313" key="3">
    <source>
        <dbReference type="EMBL" id="KAL2842072.1"/>
    </source>
</evidence>
<organism evidence="3 4">
    <name type="scientific">Aspergillus pseudodeflectus</name>
    <dbReference type="NCBI Taxonomy" id="176178"/>
    <lineage>
        <taxon>Eukaryota</taxon>
        <taxon>Fungi</taxon>
        <taxon>Dikarya</taxon>
        <taxon>Ascomycota</taxon>
        <taxon>Pezizomycotina</taxon>
        <taxon>Eurotiomycetes</taxon>
        <taxon>Eurotiomycetidae</taxon>
        <taxon>Eurotiales</taxon>
        <taxon>Aspergillaceae</taxon>
        <taxon>Aspergillus</taxon>
        <taxon>Aspergillus subgen. Nidulantes</taxon>
    </lineage>
</organism>
<feature type="region of interest" description="Disordered" evidence="1">
    <location>
        <begin position="254"/>
        <end position="282"/>
    </location>
</feature>
<evidence type="ECO:0000256" key="2">
    <source>
        <dbReference type="SAM" id="Phobius"/>
    </source>
</evidence>
<keyword evidence="2" id="KW-0472">Membrane</keyword>
<comment type="caution">
    <text evidence="3">The sequence shown here is derived from an EMBL/GenBank/DDBJ whole genome shotgun (WGS) entry which is preliminary data.</text>
</comment>
<keyword evidence="2" id="KW-0812">Transmembrane</keyword>
<dbReference type="RefSeq" id="XP_070894883.1">
    <property type="nucleotide sequence ID" value="XM_071046770.1"/>
</dbReference>
<keyword evidence="2" id="KW-1133">Transmembrane helix</keyword>
<name>A0ABR4JQK4_9EURO</name>
<dbReference type="GeneID" id="98161934"/>
<feature type="transmembrane region" description="Helical" evidence="2">
    <location>
        <begin position="290"/>
        <end position="310"/>
    </location>
</feature>
<dbReference type="Proteomes" id="UP001610444">
    <property type="component" value="Unassembled WGS sequence"/>
</dbReference>
<gene>
    <name evidence="3" type="ORF">BJX68DRAFT_270789</name>
</gene>
<proteinExistence type="predicted"/>
<dbReference type="EMBL" id="JBFXLR010000053">
    <property type="protein sequence ID" value="KAL2842072.1"/>
    <property type="molecule type" value="Genomic_DNA"/>
</dbReference>
<sequence>MPSATSIFDQTITNWGPLPTAYSLPASCASSTTWVLAHTLRPEVPLWPDCPSKTQLCLPTPTDPRALKTLIEANEIPGDGHLGVYYSPGAFCPGGWKTVGAATRGERTISRSGFLATTTGTIVTADEEWVRPMFYNNDEAIVHLLDVGEMAVWCCPESMTALPEDGACYSTLPSFRPATACRAFFTRADVATYTTGFPGDDGQTTDGELYVITAMTTGTVETTTFSRGEATDWIAYSQQPAIRFIQGVSASMDNGEGSNDSWGDSSEDDRADPSESSSAGKFGAGLSRSWGGAFGSLVGSVALGAVLVLVR</sequence>